<proteinExistence type="predicted"/>
<gene>
    <name evidence="2" type="ORF">SPI_07552</name>
</gene>
<reference evidence="2 3" key="1">
    <citation type="journal article" date="2016" name="Genome Biol. Evol.">
        <title>Divergent and convergent evolution of fungal pathogenicity.</title>
        <authorList>
            <person name="Shang Y."/>
            <person name="Xiao G."/>
            <person name="Zheng P."/>
            <person name="Cen K."/>
            <person name="Zhan S."/>
            <person name="Wang C."/>
        </authorList>
    </citation>
    <scope>NUCLEOTIDE SEQUENCE [LARGE SCALE GENOMIC DNA]</scope>
    <source>
        <strain evidence="2 3">RCEF 264</strain>
    </source>
</reference>
<evidence type="ECO:0000256" key="1">
    <source>
        <dbReference type="SAM" id="MobiDB-lite"/>
    </source>
</evidence>
<evidence type="ECO:0000313" key="3">
    <source>
        <dbReference type="Proteomes" id="UP000076874"/>
    </source>
</evidence>
<feature type="compositionally biased region" description="Basic and acidic residues" evidence="1">
    <location>
        <begin position="20"/>
        <end position="29"/>
    </location>
</feature>
<comment type="caution">
    <text evidence="2">The sequence shown here is derived from an EMBL/GenBank/DDBJ whole genome shotgun (WGS) entry which is preliminary data.</text>
</comment>
<name>A0A162IFT5_9HYPO</name>
<protein>
    <submittedName>
        <fullName evidence="2">Uncharacterized protein</fullName>
    </submittedName>
</protein>
<feature type="compositionally biased region" description="Polar residues" evidence="1">
    <location>
        <begin position="30"/>
        <end position="39"/>
    </location>
</feature>
<keyword evidence="3" id="KW-1185">Reference proteome</keyword>
<accession>A0A162IFT5</accession>
<sequence>MKENDAQDAGQKTDGAGDQEEARTSKQRDPSTCSSNGTTADKPLGYGGESDSFEGKDDRPYDDDDDDDDDDNASTGPRFPIRRSQRDRFFAVYNLLQRIVEALWDNIRRVEMAEDEASACLVHHFWQEAARLKGTEKIVLPRLLVEPEGWWVKLADADNSGGGGGRGDAGRDTEGASGSDNGHTVTGGRMGRRKSMLCRASVPDDLLWDDAVSQWRLDLGLAVDEKGRRRLKI</sequence>
<evidence type="ECO:0000313" key="2">
    <source>
        <dbReference type="EMBL" id="OAA56545.1"/>
    </source>
</evidence>
<dbReference type="EMBL" id="AZHD01000016">
    <property type="protein sequence ID" value="OAA56545.1"/>
    <property type="molecule type" value="Genomic_DNA"/>
</dbReference>
<feature type="region of interest" description="Disordered" evidence="1">
    <location>
        <begin position="1"/>
        <end position="80"/>
    </location>
</feature>
<dbReference type="AlphaFoldDB" id="A0A162IFT5"/>
<feature type="region of interest" description="Disordered" evidence="1">
    <location>
        <begin position="161"/>
        <end position="190"/>
    </location>
</feature>
<organism evidence="2 3">
    <name type="scientific">Niveomyces insectorum RCEF 264</name>
    <dbReference type="NCBI Taxonomy" id="1081102"/>
    <lineage>
        <taxon>Eukaryota</taxon>
        <taxon>Fungi</taxon>
        <taxon>Dikarya</taxon>
        <taxon>Ascomycota</taxon>
        <taxon>Pezizomycotina</taxon>
        <taxon>Sordariomycetes</taxon>
        <taxon>Hypocreomycetidae</taxon>
        <taxon>Hypocreales</taxon>
        <taxon>Cordycipitaceae</taxon>
        <taxon>Niveomyces</taxon>
    </lineage>
</organism>
<feature type="compositionally biased region" description="Acidic residues" evidence="1">
    <location>
        <begin position="60"/>
        <end position="72"/>
    </location>
</feature>
<dbReference type="Proteomes" id="UP000076874">
    <property type="component" value="Unassembled WGS sequence"/>
</dbReference>